<keyword evidence="2" id="KW-1185">Reference proteome</keyword>
<gene>
    <name evidence="1" type="ORF">BC349_00280</name>
</gene>
<dbReference type="Proteomes" id="UP000765802">
    <property type="component" value="Unassembled WGS sequence"/>
</dbReference>
<comment type="caution">
    <text evidence="1">The sequence shown here is derived from an EMBL/GenBank/DDBJ whole genome shotgun (WGS) entry which is preliminary data.</text>
</comment>
<reference evidence="1 2" key="1">
    <citation type="submission" date="2016-07" db="EMBL/GenBank/DDBJ databases">
        <title>Genome analysis of Flavihumibacter stibioxidans YS-17.</title>
        <authorList>
            <person name="Shi K."/>
            <person name="Han Y."/>
            <person name="Wang G."/>
        </authorList>
    </citation>
    <scope>NUCLEOTIDE SEQUENCE [LARGE SCALE GENOMIC DNA]</scope>
    <source>
        <strain evidence="1 2">YS-17</strain>
    </source>
</reference>
<protein>
    <submittedName>
        <fullName evidence="1">Uncharacterized protein</fullName>
    </submittedName>
</protein>
<sequence>MPGRKFEPAGKIYHQPPMIALPDLRLKDKSPVTGESMIRIFGKPVGGALLPTQCNNGKAQSKKIVSGFLS</sequence>
<evidence type="ECO:0000313" key="1">
    <source>
        <dbReference type="EMBL" id="MBC6489388.1"/>
    </source>
</evidence>
<dbReference type="EMBL" id="MBUA01000001">
    <property type="protein sequence ID" value="MBC6489388.1"/>
    <property type="molecule type" value="Genomic_DNA"/>
</dbReference>
<proteinExistence type="predicted"/>
<name>A0ABR7M2Z2_9BACT</name>
<evidence type="ECO:0000313" key="2">
    <source>
        <dbReference type="Proteomes" id="UP000765802"/>
    </source>
</evidence>
<accession>A0ABR7M2Z2</accession>
<organism evidence="1 2">
    <name type="scientific">Flavihumibacter stibioxidans</name>
    <dbReference type="NCBI Taxonomy" id="1834163"/>
    <lineage>
        <taxon>Bacteria</taxon>
        <taxon>Pseudomonadati</taxon>
        <taxon>Bacteroidota</taxon>
        <taxon>Chitinophagia</taxon>
        <taxon>Chitinophagales</taxon>
        <taxon>Chitinophagaceae</taxon>
        <taxon>Flavihumibacter</taxon>
    </lineage>
</organism>